<protein>
    <submittedName>
        <fullName evidence="2">Uncharacterized protein</fullName>
    </submittedName>
</protein>
<name>A0A5D2K0C9_GOSTO</name>
<accession>A0A5D2K0C9</accession>
<dbReference type="EMBL" id="CM017630">
    <property type="protein sequence ID" value="TYH60252.1"/>
    <property type="molecule type" value="Genomic_DNA"/>
</dbReference>
<keyword evidence="1" id="KW-0472">Membrane</keyword>
<reference evidence="2 3" key="1">
    <citation type="submission" date="2019-07" db="EMBL/GenBank/DDBJ databases">
        <title>WGS assembly of Gossypium tomentosum.</title>
        <authorList>
            <person name="Chen Z.J."/>
            <person name="Sreedasyam A."/>
            <person name="Ando A."/>
            <person name="Song Q."/>
            <person name="De L."/>
            <person name="Hulse-Kemp A."/>
            <person name="Ding M."/>
            <person name="Ye W."/>
            <person name="Kirkbride R."/>
            <person name="Jenkins J."/>
            <person name="Plott C."/>
            <person name="Lovell J."/>
            <person name="Lin Y.-M."/>
            <person name="Vaughn R."/>
            <person name="Liu B."/>
            <person name="Li W."/>
            <person name="Simpson S."/>
            <person name="Scheffler B."/>
            <person name="Saski C."/>
            <person name="Grover C."/>
            <person name="Hu G."/>
            <person name="Conover J."/>
            <person name="Carlson J."/>
            <person name="Shu S."/>
            <person name="Boston L."/>
            <person name="Williams M."/>
            <person name="Peterson D."/>
            <person name="Mcgee K."/>
            <person name="Jones D."/>
            <person name="Wendel J."/>
            <person name="Stelly D."/>
            <person name="Grimwood J."/>
            <person name="Schmutz J."/>
        </authorList>
    </citation>
    <scope>NUCLEOTIDE SEQUENCE [LARGE SCALE GENOMIC DNA]</scope>
    <source>
        <strain evidence="2">7179.01</strain>
    </source>
</reference>
<keyword evidence="1" id="KW-1133">Transmembrane helix</keyword>
<proteinExistence type="predicted"/>
<feature type="transmembrane region" description="Helical" evidence="1">
    <location>
        <begin position="42"/>
        <end position="63"/>
    </location>
</feature>
<keyword evidence="1" id="KW-0812">Transmembrane</keyword>
<sequence>MEFTSLMHKKQHETFLFFLLSKACIFRIPCPQPLYSMQLFRLILTLCSCKLLFCMVTMIYSWVKSGLGLILTKIVSCPCPARNMLENFIQAWPVLLRHHTVKCAKQVRLEQKWHVQKYLVNLVRT</sequence>
<dbReference type="Proteomes" id="UP000322667">
    <property type="component" value="Chromosome D08"/>
</dbReference>
<evidence type="ECO:0000313" key="2">
    <source>
        <dbReference type="EMBL" id="TYH60252.1"/>
    </source>
</evidence>
<keyword evidence="3" id="KW-1185">Reference proteome</keyword>
<evidence type="ECO:0000256" key="1">
    <source>
        <dbReference type="SAM" id="Phobius"/>
    </source>
</evidence>
<dbReference type="AlphaFoldDB" id="A0A5D2K0C9"/>
<evidence type="ECO:0000313" key="3">
    <source>
        <dbReference type="Proteomes" id="UP000322667"/>
    </source>
</evidence>
<organism evidence="2 3">
    <name type="scientific">Gossypium tomentosum</name>
    <name type="common">Hawaiian cotton</name>
    <name type="synonym">Gossypium sandvicense</name>
    <dbReference type="NCBI Taxonomy" id="34277"/>
    <lineage>
        <taxon>Eukaryota</taxon>
        <taxon>Viridiplantae</taxon>
        <taxon>Streptophyta</taxon>
        <taxon>Embryophyta</taxon>
        <taxon>Tracheophyta</taxon>
        <taxon>Spermatophyta</taxon>
        <taxon>Magnoliopsida</taxon>
        <taxon>eudicotyledons</taxon>
        <taxon>Gunneridae</taxon>
        <taxon>Pentapetalae</taxon>
        <taxon>rosids</taxon>
        <taxon>malvids</taxon>
        <taxon>Malvales</taxon>
        <taxon>Malvaceae</taxon>
        <taxon>Malvoideae</taxon>
        <taxon>Gossypium</taxon>
    </lineage>
</organism>
<gene>
    <name evidence="2" type="ORF">ES332_D08G280800v1</name>
</gene>